<evidence type="ECO:0000313" key="6">
    <source>
        <dbReference type="Proteomes" id="UP001550535"/>
    </source>
</evidence>
<proteinExistence type="predicted"/>
<dbReference type="Pfam" id="PF12833">
    <property type="entry name" value="HTH_18"/>
    <property type="match status" value="1"/>
</dbReference>
<dbReference type="PANTHER" id="PTHR46796:SF15">
    <property type="entry name" value="BLL1074 PROTEIN"/>
    <property type="match status" value="1"/>
</dbReference>
<dbReference type="InterPro" id="IPR018060">
    <property type="entry name" value="HTH_AraC"/>
</dbReference>
<feature type="domain" description="HTH araC/xylS-type" evidence="4">
    <location>
        <begin position="162"/>
        <end position="261"/>
    </location>
</feature>
<comment type="caution">
    <text evidence="5">The sequence shown here is derived from an EMBL/GenBank/DDBJ whole genome shotgun (WGS) entry which is preliminary data.</text>
</comment>
<dbReference type="PROSITE" id="PS01124">
    <property type="entry name" value="HTH_ARAC_FAMILY_2"/>
    <property type="match status" value="1"/>
</dbReference>
<name>A0ABV2XCN3_9NOCA</name>
<keyword evidence="2" id="KW-0238">DNA-binding</keyword>
<dbReference type="EMBL" id="JBEYBR010000043">
    <property type="protein sequence ID" value="MEU2123659.1"/>
    <property type="molecule type" value="Genomic_DNA"/>
</dbReference>
<keyword evidence="1" id="KW-0805">Transcription regulation</keyword>
<evidence type="ECO:0000256" key="3">
    <source>
        <dbReference type="ARBA" id="ARBA00023163"/>
    </source>
</evidence>
<gene>
    <name evidence="5" type="ORF">ABZ507_17745</name>
</gene>
<evidence type="ECO:0000259" key="4">
    <source>
        <dbReference type="PROSITE" id="PS01124"/>
    </source>
</evidence>
<evidence type="ECO:0000256" key="1">
    <source>
        <dbReference type="ARBA" id="ARBA00023015"/>
    </source>
</evidence>
<dbReference type="Proteomes" id="UP001550535">
    <property type="component" value="Unassembled WGS sequence"/>
</dbReference>
<dbReference type="InterPro" id="IPR050204">
    <property type="entry name" value="AraC_XylS_family_regulators"/>
</dbReference>
<dbReference type="PANTHER" id="PTHR46796">
    <property type="entry name" value="HTH-TYPE TRANSCRIPTIONAL ACTIVATOR RHAS-RELATED"/>
    <property type="match status" value="1"/>
</dbReference>
<evidence type="ECO:0000313" key="5">
    <source>
        <dbReference type="EMBL" id="MEU2123659.1"/>
    </source>
</evidence>
<keyword evidence="6" id="KW-1185">Reference proteome</keyword>
<sequence length="274" mass="29288">MTAAGLLDWSRVEVVVPAGLPTPGIRMAGFRYSDIGPVDLTMIPHPSVTLLLDLTERGVVHNGPGGPVVGNAIIGLRAGALRITSAGVGEVLQIRLSPVVAAAILRDTDVIGGAVTPLPQLWGGSAAILTDRLRSTPSWDDRFALAGAFLRSRVPGEFAVAAEFAYAWERTVRTGGRLRIEAIAAETGWTRQRLWSHFRNRIGVSPKHVSELIRFDHAAHLLVAGRSPADAAVEAGYVDQSHLHRRTKAITDMTPTLVASAPWLAIDETAWPTG</sequence>
<accession>A0ABV2XCN3</accession>
<dbReference type="RefSeq" id="WP_357991969.1">
    <property type="nucleotide sequence ID" value="NZ_JBEYBR010000043.1"/>
</dbReference>
<dbReference type="SMART" id="SM00342">
    <property type="entry name" value="HTH_ARAC"/>
    <property type="match status" value="1"/>
</dbReference>
<dbReference type="Gene3D" id="1.10.10.60">
    <property type="entry name" value="Homeodomain-like"/>
    <property type="match status" value="1"/>
</dbReference>
<reference evidence="5 6" key="1">
    <citation type="submission" date="2024-06" db="EMBL/GenBank/DDBJ databases">
        <title>The Natural Products Discovery Center: Release of the First 8490 Sequenced Strains for Exploring Actinobacteria Biosynthetic Diversity.</title>
        <authorList>
            <person name="Kalkreuter E."/>
            <person name="Kautsar S.A."/>
            <person name="Yang D."/>
            <person name="Bader C.D."/>
            <person name="Teijaro C.N."/>
            <person name="Fluegel L."/>
            <person name="Davis C.M."/>
            <person name="Simpson J.R."/>
            <person name="Lauterbach L."/>
            <person name="Steele A.D."/>
            <person name="Gui C."/>
            <person name="Meng S."/>
            <person name="Li G."/>
            <person name="Viehrig K."/>
            <person name="Ye F."/>
            <person name="Su P."/>
            <person name="Kiefer A.F."/>
            <person name="Nichols A."/>
            <person name="Cepeda A.J."/>
            <person name="Yan W."/>
            <person name="Fan B."/>
            <person name="Jiang Y."/>
            <person name="Adhikari A."/>
            <person name="Zheng C.-J."/>
            <person name="Schuster L."/>
            <person name="Cowan T.M."/>
            <person name="Smanski M.J."/>
            <person name="Chevrette M.G."/>
            <person name="De Carvalho L.P.S."/>
            <person name="Shen B."/>
        </authorList>
    </citation>
    <scope>NUCLEOTIDE SEQUENCE [LARGE SCALE GENOMIC DNA]</scope>
    <source>
        <strain evidence="5 6">NPDC019434</strain>
    </source>
</reference>
<protein>
    <submittedName>
        <fullName evidence="5">Helix-turn-helix domain-containing protein</fullName>
    </submittedName>
</protein>
<evidence type="ECO:0000256" key="2">
    <source>
        <dbReference type="ARBA" id="ARBA00023125"/>
    </source>
</evidence>
<organism evidence="5 6">
    <name type="scientific">Nocardia niwae</name>
    <dbReference type="NCBI Taxonomy" id="626084"/>
    <lineage>
        <taxon>Bacteria</taxon>
        <taxon>Bacillati</taxon>
        <taxon>Actinomycetota</taxon>
        <taxon>Actinomycetes</taxon>
        <taxon>Mycobacteriales</taxon>
        <taxon>Nocardiaceae</taxon>
        <taxon>Nocardia</taxon>
    </lineage>
</organism>
<keyword evidence="3" id="KW-0804">Transcription</keyword>